<gene>
    <name evidence="1" type="ORF">E3T61_05320</name>
</gene>
<dbReference type="Proteomes" id="UP000298468">
    <property type="component" value="Unassembled WGS sequence"/>
</dbReference>
<protein>
    <recommendedName>
        <fullName evidence="3">NTP pyrophosphohydrolase</fullName>
    </recommendedName>
</protein>
<evidence type="ECO:0008006" key="3">
    <source>
        <dbReference type="Google" id="ProtNLM"/>
    </source>
</evidence>
<proteinExistence type="predicted"/>
<name>A0A4R9BXC8_9MICO</name>
<reference evidence="1 2" key="1">
    <citation type="submission" date="2019-03" db="EMBL/GenBank/DDBJ databases">
        <title>Genomics of glacier-inhabiting Cryobacterium strains.</title>
        <authorList>
            <person name="Liu Q."/>
            <person name="Xin Y.-H."/>
        </authorList>
    </citation>
    <scope>NUCLEOTIDE SEQUENCE [LARGE SCALE GENOMIC DNA]</scope>
    <source>
        <strain evidence="1 2">Sr59</strain>
    </source>
</reference>
<dbReference type="AlphaFoldDB" id="A0A4R9BXC8"/>
<sequence length="118" mass="12316">MSGSIETLAPRGRTRVTARAMTRVVSAVAAESLGVKPSQVSVDLADTAGRLDLTVSTPLRVLPSDQVGTAPADGAVLDRTERAQHDIRDTVATLTGADIAGVTVRLTGGKIRWPKRAD</sequence>
<dbReference type="OrthoDB" id="5122951at2"/>
<evidence type="ECO:0000313" key="1">
    <source>
        <dbReference type="EMBL" id="TFD93506.1"/>
    </source>
</evidence>
<keyword evidence="2" id="KW-1185">Reference proteome</keyword>
<accession>A0A4R9BXC8</accession>
<dbReference type="EMBL" id="SOHM01000008">
    <property type="protein sequence ID" value="TFD93506.1"/>
    <property type="molecule type" value="Genomic_DNA"/>
</dbReference>
<organism evidence="1 2">
    <name type="scientific">Cryobacterium lactosi</name>
    <dbReference type="NCBI Taxonomy" id="1259202"/>
    <lineage>
        <taxon>Bacteria</taxon>
        <taxon>Bacillati</taxon>
        <taxon>Actinomycetota</taxon>
        <taxon>Actinomycetes</taxon>
        <taxon>Micrococcales</taxon>
        <taxon>Microbacteriaceae</taxon>
        <taxon>Cryobacterium</taxon>
    </lineage>
</organism>
<comment type="caution">
    <text evidence="1">The sequence shown here is derived from an EMBL/GenBank/DDBJ whole genome shotgun (WGS) entry which is preliminary data.</text>
</comment>
<dbReference type="RefSeq" id="WP_134639845.1">
    <property type="nucleotide sequence ID" value="NZ_SOHM01000008.1"/>
</dbReference>
<evidence type="ECO:0000313" key="2">
    <source>
        <dbReference type="Proteomes" id="UP000298468"/>
    </source>
</evidence>